<dbReference type="SUPFAM" id="SSF51695">
    <property type="entry name" value="PLC-like phosphodiesterases"/>
    <property type="match status" value="1"/>
</dbReference>
<reference evidence="2 3" key="1">
    <citation type="journal article" date="2020" name="Appl. Microbiol. Biotechnol.">
        <title>Targeted gene deletion in Brettanomyces bruxellensis with an expression-free CRISPR-Cas9 system.</title>
        <authorList>
            <person name="Varela C."/>
            <person name="Bartel C."/>
            <person name="Onetto C."/>
            <person name="Borneman A."/>
        </authorList>
    </citation>
    <scope>NUCLEOTIDE SEQUENCE [LARGE SCALE GENOMIC DNA]</scope>
    <source>
        <strain evidence="2 3">AWRI1613</strain>
    </source>
</reference>
<dbReference type="InterPro" id="IPR030395">
    <property type="entry name" value="GP_PDE_dom"/>
</dbReference>
<sequence>MSEPILAVKHCSIILLTYRPLAFAFSFKAKCPENTILSYDAAADSGCDVVETDLHISTDNIIVISHDSETERVFGKSYNVTQESYKDTLSKLRTLREPHLPMPTLNELLKWCREKSEKTGRNIQLMLDIKKDCDPKLLLKLLLQDLEEAGPNIEYWHNKLIFGMWDSRYYCKEMDPFRIINITFDIDVAEKVVAEIKEKGGRVSAVSIFYLILYNPSLSRKLFDFCVKNDIKIWFWTINLKKEVIDAVNFCALPSGESILAGLITDDPIEASAKRPENLGIMYNANLFVKRHLYVGFLYLLHNNYNVVPIFTLLKTLGLL</sequence>
<dbReference type="Proteomes" id="UP000568158">
    <property type="component" value="Unassembled WGS sequence"/>
</dbReference>
<dbReference type="InterPro" id="IPR017946">
    <property type="entry name" value="PLC-like_Pdiesterase_TIM-brl"/>
</dbReference>
<organism evidence="2 3">
    <name type="scientific">Dekkera bruxellensis</name>
    <name type="common">Brettanomyces custersii</name>
    <dbReference type="NCBI Taxonomy" id="5007"/>
    <lineage>
        <taxon>Eukaryota</taxon>
        <taxon>Fungi</taxon>
        <taxon>Dikarya</taxon>
        <taxon>Ascomycota</taxon>
        <taxon>Saccharomycotina</taxon>
        <taxon>Pichiomycetes</taxon>
        <taxon>Pichiales</taxon>
        <taxon>Pichiaceae</taxon>
        <taxon>Brettanomyces</taxon>
    </lineage>
</organism>
<dbReference type="GO" id="GO:0006629">
    <property type="term" value="P:lipid metabolic process"/>
    <property type="evidence" value="ECO:0007669"/>
    <property type="project" value="InterPro"/>
</dbReference>
<evidence type="ECO:0000259" key="1">
    <source>
        <dbReference type="PROSITE" id="PS51704"/>
    </source>
</evidence>
<feature type="domain" description="GP-PDE" evidence="1">
    <location>
        <begin position="13"/>
        <end position="275"/>
    </location>
</feature>
<dbReference type="AlphaFoldDB" id="A0A8H6EWM0"/>
<accession>A0A8H6EWM0</accession>
<dbReference type="Gene3D" id="3.20.20.190">
    <property type="entry name" value="Phosphatidylinositol (PI) phosphodiesterase"/>
    <property type="match status" value="1"/>
</dbReference>
<comment type="caution">
    <text evidence="2">The sequence shown here is derived from an EMBL/GenBank/DDBJ whole genome shotgun (WGS) entry which is preliminary data.</text>
</comment>
<proteinExistence type="predicted"/>
<gene>
    <name evidence="2" type="ORF">HII12_001744</name>
</gene>
<protein>
    <recommendedName>
        <fullName evidence="1">GP-PDE domain-containing protein</fullName>
    </recommendedName>
</protein>
<name>A0A8H6EWM0_DEKBR</name>
<evidence type="ECO:0000313" key="2">
    <source>
        <dbReference type="EMBL" id="KAF6013029.1"/>
    </source>
</evidence>
<dbReference type="Pfam" id="PF03009">
    <property type="entry name" value="GDPD"/>
    <property type="match status" value="1"/>
</dbReference>
<dbReference type="PANTHER" id="PTHR43805">
    <property type="entry name" value="GLYCEROPHOSPHORYL DIESTER PHOSPHODIESTERASE"/>
    <property type="match status" value="1"/>
</dbReference>
<dbReference type="PROSITE" id="PS51704">
    <property type="entry name" value="GP_PDE"/>
    <property type="match status" value="1"/>
</dbReference>
<dbReference type="GO" id="GO:0008081">
    <property type="term" value="F:phosphoric diester hydrolase activity"/>
    <property type="evidence" value="ECO:0007669"/>
    <property type="project" value="InterPro"/>
</dbReference>
<dbReference type="EMBL" id="JABCYN010000022">
    <property type="protein sequence ID" value="KAF6013029.1"/>
    <property type="molecule type" value="Genomic_DNA"/>
</dbReference>
<evidence type="ECO:0000313" key="3">
    <source>
        <dbReference type="Proteomes" id="UP000568158"/>
    </source>
</evidence>
<dbReference type="PANTHER" id="PTHR43805:SF1">
    <property type="entry name" value="GP-PDE DOMAIN-CONTAINING PROTEIN"/>
    <property type="match status" value="1"/>
</dbReference>